<dbReference type="RefSeq" id="WP_034422181.1">
    <property type="nucleotide sequence ID" value="NZ_CP045798.1"/>
</dbReference>
<organism evidence="2 3">
    <name type="scientific">Thermanaerosceptrum fracticalcis</name>
    <dbReference type="NCBI Taxonomy" id="1712410"/>
    <lineage>
        <taxon>Bacteria</taxon>
        <taxon>Bacillati</taxon>
        <taxon>Bacillota</taxon>
        <taxon>Clostridia</taxon>
        <taxon>Eubacteriales</taxon>
        <taxon>Peptococcaceae</taxon>
        <taxon>Thermanaerosceptrum</taxon>
    </lineage>
</organism>
<proteinExistence type="inferred from homology"/>
<evidence type="ECO:0000256" key="1">
    <source>
        <dbReference type="ARBA" id="ARBA00007189"/>
    </source>
</evidence>
<name>A0A7G6E2Y4_THEFR</name>
<dbReference type="InterPro" id="IPR016772">
    <property type="entry name" value="UCP020408"/>
</dbReference>
<reference evidence="2 3" key="1">
    <citation type="journal article" date="2019" name="Front. Microbiol.">
        <title>Thermoanaerosceptrum fracticalcis gen. nov. sp. nov., a Novel Fumarate-Fermenting Microorganism From a Deep Fractured Carbonate Aquifer of the US Great Basin.</title>
        <authorList>
            <person name="Hamilton-Brehm S.D."/>
            <person name="Stewart L.E."/>
            <person name="Zavarin M."/>
            <person name="Caldwell M."/>
            <person name="Lawson P.A."/>
            <person name="Onstott T.C."/>
            <person name="Grzymski J."/>
            <person name="Neveux I."/>
            <person name="Lollar B.S."/>
            <person name="Russell C.E."/>
            <person name="Moser D.P."/>
        </authorList>
    </citation>
    <scope>NUCLEOTIDE SEQUENCE [LARGE SCALE GENOMIC DNA]</scope>
    <source>
        <strain evidence="2 3">DRI-13</strain>
    </source>
</reference>
<sequence>MSVLVIGGDRLGNIYDNLQKKGFTRIQHLCGRKKGHLKSDITGNFDVILVLTDHVNHSLARLVKKRARQTNTTVIYARRSWSDIEARKFRECD</sequence>
<keyword evidence="3" id="KW-1185">Reference proteome</keyword>
<gene>
    <name evidence="2" type="ORF">BR63_09005</name>
</gene>
<dbReference type="OrthoDB" id="5324142at2"/>
<protein>
    <submittedName>
        <fullName evidence="2">DUF2325 domain-containing protein</fullName>
    </submittedName>
</protein>
<evidence type="ECO:0000313" key="3">
    <source>
        <dbReference type="Proteomes" id="UP000515847"/>
    </source>
</evidence>
<accession>A0A7G6E2Y4</accession>
<dbReference type="AlphaFoldDB" id="A0A7G6E2Y4"/>
<dbReference type="Proteomes" id="UP000515847">
    <property type="component" value="Chromosome"/>
</dbReference>
<dbReference type="KEGG" id="tfr:BR63_09005"/>
<comment type="similarity">
    <text evidence="1">Belongs to the UPF0751 family.</text>
</comment>
<dbReference type="Pfam" id="PF10087">
    <property type="entry name" value="DUF2325"/>
    <property type="match status" value="1"/>
</dbReference>
<dbReference type="EMBL" id="CP045798">
    <property type="protein sequence ID" value="QNB46438.1"/>
    <property type="molecule type" value="Genomic_DNA"/>
</dbReference>
<evidence type="ECO:0000313" key="2">
    <source>
        <dbReference type="EMBL" id="QNB46438.1"/>
    </source>
</evidence>